<dbReference type="InterPro" id="IPR027417">
    <property type="entry name" value="P-loop_NTPase"/>
</dbReference>
<protein>
    <recommendedName>
        <fullName evidence="4">HTH luxR-type domain-containing protein</fullName>
    </recommendedName>
</protein>
<dbReference type="PROSITE" id="PS50043">
    <property type="entry name" value="HTH_LUXR_2"/>
    <property type="match status" value="1"/>
</dbReference>
<dbReference type="RefSeq" id="WP_193734479.1">
    <property type="nucleotide sequence ID" value="NZ_CP063304.1"/>
</dbReference>
<proteinExistence type="predicted"/>
<dbReference type="PANTHER" id="PTHR44688">
    <property type="entry name" value="DNA-BINDING TRANSCRIPTIONAL ACTIVATOR DEVR_DOSR"/>
    <property type="match status" value="1"/>
</dbReference>
<dbReference type="EMBL" id="CP063304">
    <property type="protein sequence ID" value="QOV18117.1"/>
    <property type="molecule type" value="Genomic_DNA"/>
</dbReference>
<dbReference type="InterPro" id="IPR041617">
    <property type="entry name" value="TPR_MalT"/>
</dbReference>
<evidence type="ECO:0000256" key="3">
    <source>
        <dbReference type="ARBA" id="ARBA00023163"/>
    </source>
</evidence>
<dbReference type="PANTHER" id="PTHR44688:SF16">
    <property type="entry name" value="DNA-BINDING TRANSCRIPTIONAL ACTIVATOR DEVR_DOSR"/>
    <property type="match status" value="1"/>
</dbReference>
<dbReference type="Proteomes" id="UP000593601">
    <property type="component" value="Chromosome"/>
</dbReference>
<dbReference type="InterPro" id="IPR011990">
    <property type="entry name" value="TPR-like_helical_dom_sf"/>
</dbReference>
<feature type="domain" description="HTH luxR-type" evidence="4">
    <location>
        <begin position="780"/>
        <end position="845"/>
    </location>
</feature>
<dbReference type="SUPFAM" id="SSF48452">
    <property type="entry name" value="TPR-like"/>
    <property type="match status" value="1"/>
</dbReference>
<dbReference type="SMART" id="SM00421">
    <property type="entry name" value="HTH_LUXR"/>
    <property type="match status" value="1"/>
</dbReference>
<dbReference type="Gene3D" id="1.10.10.10">
    <property type="entry name" value="Winged helix-like DNA-binding domain superfamily/Winged helix DNA-binding domain"/>
    <property type="match status" value="1"/>
</dbReference>
<evidence type="ECO:0000313" key="6">
    <source>
        <dbReference type="Proteomes" id="UP000593601"/>
    </source>
</evidence>
<evidence type="ECO:0000313" key="5">
    <source>
        <dbReference type="EMBL" id="QOV18117.1"/>
    </source>
</evidence>
<dbReference type="GO" id="GO:0006355">
    <property type="term" value="P:regulation of DNA-templated transcription"/>
    <property type="evidence" value="ECO:0007669"/>
    <property type="project" value="InterPro"/>
</dbReference>
<keyword evidence="2" id="KW-0238">DNA-binding</keyword>
<evidence type="ECO:0000256" key="1">
    <source>
        <dbReference type="ARBA" id="ARBA00023015"/>
    </source>
</evidence>
<dbReference type="Pfam" id="PF17874">
    <property type="entry name" value="TPR_MalT"/>
    <property type="match status" value="1"/>
</dbReference>
<dbReference type="AlphaFoldDB" id="A0A7M2REV8"/>
<dbReference type="InterPro" id="IPR016032">
    <property type="entry name" value="Sig_transdc_resp-reg_C-effctor"/>
</dbReference>
<dbReference type="SUPFAM" id="SSF52540">
    <property type="entry name" value="P-loop containing nucleoside triphosphate hydrolases"/>
    <property type="match status" value="1"/>
</dbReference>
<reference evidence="5 6" key="1">
    <citation type="submission" date="2020-10" db="EMBL/GenBank/DDBJ databases">
        <title>Blautia liquoris sp.nov., isolated from the mud in a fermentation cellar used for the production of Chinese strong-flavoured liquor.</title>
        <authorList>
            <person name="Lu L."/>
        </authorList>
    </citation>
    <scope>NUCLEOTIDE SEQUENCE [LARGE SCALE GENOMIC DNA]</scope>
    <source>
        <strain evidence="5 6">LZLJ-3</strain>
    </source>
</reference>
<dbReference type="CDD" id="cd06170">
    <property type="entry name" value="LuxR_C_like"/>
    <property type="match status" value="1"/>
</dbReference>
<dbReference type="SUPFAM" id="SSF46894">
    <property type="entry name" value="C-terminal effector domain of the bipartite response regulators"/>
    <property type="match status" value="1"/>
</dbReference>
<gene>
    <name evidence="5" type="ORF">INP51_08615</name>
</gene>
<dbReference type="GO" id="GO:0003677">
    <property type="term" value="F:DNA binding"/>
    <property type="evidence" value="ECO:0007669"/>
    <property type="project" value="UniProtKB-KW"/>
</dbReference>
<dbReference type="InterPro" id="IPR036388">
    <property type="entry name" value="WH-like_DNA-bd_sf"/>
</dbReference>
<keyword evidence="1" id="KW-0805">Transcription regulation</keyword>
<dbReference type="InterPro" id="IPR000792">
    <property type="entry name" value="Tscrpt_reg_LuxR_C"/>
</dbReference>
<dbReference type="Gene3D" id="3.40.50.300">
    <property type="entry name" value="P-loop containing nucleotide triphosphate hydrolases"/>
    <property type="match status" value="1"/>
</dbReference>
<name>A0A7M2REV8_9FIRM</name>
<dbReference type="PRINTS" id="PR00038">
    <property type="entry name" value="HTHLUXR"/>
</dbReference>
<keyword evidence="3" id="KW-0804">Transcription</keyword>
<dbReference type="Gene3D" id="1.25.40.10">
    <property type="entry name" value="Tetratricopeptide repeat domain"/>
    <property type="match status" value="1"/>
</dbReference>
<sequence>MLLKNDEDLQLSLHHETEILQRPHLQSILTEASQKYAVSIVAGPGFGKTTAVSAFLSDQAPYTFWVSLTQLDNLDTRIWEHLCNTLRFQGVGISEDMEIPDSDYAFDHFVRILSKELDEKNRYYLVLDDFHNITNQTAINFFEKLILAQIPMLCIIVISRKEPAFHTMSLLSKNLLYRIDDESFRMTLEETSDYFEKQGILLLDQAKSELYQYTGGWIFATQLVCLSLEKNRLYQENPYAAVKLDIFGLLESEVFQALSDELKSLMIRLSLLESTPIELARVLAGEHPKLVDQALNIGSLVTLDKFTNALRIHPIFLDFLKNQQSSLSKADKDRILFHAAKWYEEKGYRIDAITYYEKIGRYDKMVGILLTFNKAYPAQTIDYLLGIIERMPKKLLAKYPILRFLHIKFRMNNFRMEGVHKDLLELQQELETLPRTKERTTALGEIYLHIAFERLISSNQTSTYDFVDAFKKVSEYIPGKSKLIHRPYVSVASYVCSVSSHQKGQIDRYIAAVSQIAPITARFLPGTFEGYVSLAKAEFSYFRKDMKEAERCVRQAMREAHDATNTCIEINALFLLTRISVSSGKYTDAVHSLKQQRQLAQASNTKQDYAICDITSGWFYTQLGYTGLVSDWIKDEEQSSEVLTPITFAADKLVRARCLLHENKIYELLSLLGGQSEGFAFENYLFGRIEMKVLRAIALSQIKEYEESAQMLQEAYVLARPNEIIMPFVENGKYIRTLISHVSPYTDIPAEWLKNIQTKSTTYAKRVSSLSADFSASQNLHGHLPALSQRETDVLLSLCQGLTRDEMADALGLSANTVKGVINNIYNKLGVNNSMDAVRIAAKRNLL</sequence>
<accession>A0A7M2REV8</accession>
<evidence type="ECO:0000256" key="2">
    <source>
        <dbReference type="ARBA" id="ARBA00023125"/>
    </source>
</evidence>
<dbReference type="Pfam" id="PF00196">
    <property type="entry name" value="GerE"/>
    <property type="match status" value="1"/>
</dbReference>
<keyword evidence="6" id="KW-1185">Reference proteome</keyword>
<evidence type="ECO:0000259" key="4">
    <source>
        <dbReference type="PROSITE" id="PS50043"/>
    </source>
</evidence>
<organism evidence="5 6">
    <name type="scientific">Blautia liquoris</name>
    <dbReference type="NCBI Taxonomy" id="2779518"/>
    <lineage>
        <taxon>Bacteria</taxon>
        <taxon>Bacillati</taxon>
        <taxon>Bacillota</taxon>
        <taxon>Clostridia</taxon>
        <taxon>Lachnospirales</taxon>
        <taxon>Lachnospiraceae</taxon>
        <taxon>Blautia</taxon>
    </lineage>
</organism>
<dbReference type="KEGG" id="bliq:INP51_08615"/>